<evidence type="ECO:0000313" key="3">
    <source>
        <dbReference type="Proteomes" id="UP000019484"/>
    </source>
</evidence>
<comment type="caution">
    <text evidence="2">The sequence shown here is derived from an EMBL/GenBank/DDBJ whole genome shotgun (WGS) entry which is preliminary data.</text>
</comment>
<name>W9YKS3_9EURO</name>
<keyword evidence="3" id="KW-1185">Reference proteome</keyword>
<evidence type="ECO:0000256" key="1">
    <source>
        <dbReference type="SAM" id="MobiDB-lite"/>
    </source>
</evidence>
<dbReference type="AlphaFoldDB" id="W9YKS3"/>
<proteinExistence type="predicted"/>
<gene>
    <name evidence="2" type="ORF">A1O1_01894</name>
</gene>
<dbReference type="HOGENOM" id="CLU_1120036_0_0_1"/>
<reference evidence="2 3" key="1">
    <citation type="submission" date="2013-03" db="EMBL/GenBank/DDBJ databases">
        <title>The Genome Sequence of Capronia coronata CBS 617.96.</title>
        <authorList>
            <consortium name="The Broad Institute Genomics Platform"/>
            <person name="Cuomo C."/>
            <person name="de Hoog S."/>
            <person name="Gorbushina A."/>
            <person name="Walker B."/>
            <person name="Young S.K."/>
            <person name="Zeng Q."/>
            <person name="Gargeya S."/>
            <person name="Fitzgerald M."/>
            <person name="Haas B."/>
            <person name="Abouelleil A."/>
            <person name="Allen A.W."/>
            <person name="Alvarado L."/>
            <person name="Arachchi H.M."/>
            <person name="Berlin A.M."/>
            <person name="Chapman S.B."/>
            <person name="Gainer-Dewar J."/>
            <person name="Goldberg J."/>
            <person name="Griggs A."/>
            <person name="Gujja S."/>
            <person name="Hansen M."/>
            <person name="Howarth C."/>
            <person name="Imamovic A."/>
            <person name="Ireland A."/>
            <person name="Larimer J."/>
            <person name="McCowan C."/>
            <person name="Murphy C."/>
            <person name="Pearson M."/>
            <person name="Poon T.W."/>
            <person name="Priest M."/>
            <person name="Roberts A."/>
            <person name="Saif S."/>
            <person name="Shea T."/>
            <person name="Sisk P."/>
            <person name="Sykes S."/>
            <person name="Wortman J."/>
            <person name="Nusbaum C."/>
            <person name="Birren B."/>
        </authorList>
    </citation>
    <scope>NUCLEOTIDE SEQUENCE [LARGE SCALE GENOMIC DNA]</scope>
    <source>
        <strain evidence="2 3">CBS 617.96</strain>
    </source>
</reference>
<accession>W9YKS3</accession>
<dbReference type="OrthoDB" id="4151437at2759"/>
<dbReference type="Proteomes" id="UP000019484">
    <property type="component" value="Unassembled WGS sequence"/>
</dbReference>
<sequence length="248" mass="27515">MADYSIDANVPEMASPPPNTENPSESSSSSAILEPTATETASVHLDATFLKEKISKIETTLATKRQEIDELCQSLIEHVRLLETAEAIFEAAGKLEVDPSSSIVAAAATYNIDNKTGVMMRYPAAITLHVSIQVEGKVPRSTHSFDLSAATSPTLPELRNAIVSAGSVNRTLQRMTLWQDDHLERFVKDLDHVTFRLQEDGHMAAMNVTPTNITRQCAFPDMEYKAWFYRNVQRGKMTRYDVQVSIVV</sequence>
<evidence type="ECO:0000313" key="2">
    <source>
        <dbReference type="EMBL" id="EXJ93502.1"/>
    </source>
</evidence>
<protein>
    <submittedName>
        <fullName evidence="2">Uncharacterized protein</fullName>
    </submittedName>
</protein>
<organism evidence="2 3">
    <name type="scientific">Capronia coronata CBS 617.96</name>
    <dbReference type="NCBI Taxonomy" id="1182541"/>
    <lineage>
        <taxon>Eukaryota</taxon>
        <taxon>Fungi</taxon>
        <taxon>Dikarya</taxon>
        <taxon>Ascomycota</taxon>
        <taxon>Pezizomycotina</taxon>
        <taxon>Eurotiomycetes</taxon>
        <taxon>Chaetothyriomycetidae</taxon>
        <taxon>Chaetothyriales</taxon>
        <taxon>Herpotrichiellaceae</taxon>
        <taxon>Capronia</taxon>
    </lineage>
</organism>
<dbReference type="GeneID" id="19156795"/>
<feature type="compositionally biased region" description="Low complexity" evidence="1">
    <location>
        <begin position="21"/>
        <end position="30"/>
    </location>
</feature>
<feature type="region of interest" description="Disordered" evidence="1">
    <location>
        <begin position="1"/>
        <end position="33"/>
    </location>
</feature>
<dbReference type="RefSeq" id="XP_007720996.1">
    <property type="nucleotide sequence ID" value="XM_007722806.1"/>
</dbReference>
<dbReference type="EMBL" id="AMWN01000002">
    <property type="protein sequence ID" value="EXJ93502.1"/>
    <property type="molecule type" value="Genomic_DNA"/>
</dbReference>